<dbReference type="GO" id="GO:0006402">
    <property type="term" value="P:mRNA catabolic process"/>
    <property type="evidence" value="ECO:0007669"/>
    <property type="project" value="TreeGrafter"/>
</dbReference>
<comment type="caution">
    <text evidence="2">The sequence shown here is derived from an EMBL/GenBank/DDBJ whole genome shotgun (WGS) entry which is preliminary data.</text>
</comment>
<dbReference type="STRING" id="1108044.GOOTI_065_00790"/>
<feature type="domain" description="RNB" evidence="1">
    <location>
        <begin position="44"/>
        <end position="379"/>
    </location>
</feature>
<protein>
    <submittedName>
        <fullName evidence="2">Ribonuclease</fullName>
    </submittedName>
</protein>
<dbReference type="PANTHER" id="PTHR23355">
    <property type="entry name" value="RIBONUCLEASE"/>
    <property type="match status" value="1"/>
</dbReference>
<dbReference type="InterPro" id="IPR040596">
    <property type="entry name" value="RNase_II_C_S1"/>
</dbReference>
<dbReference type="AlphaFoldDB" id="H5TJ16"/>
<dbReference type="PANTHER" id="PTHR23355:SF42">
    <property type="entry name" value="RIBONUCLEASE II, CHLOROPLASTIC_MITOCHONDRIAL"/>
    <property type="match status" value="1"/>
</dbReference>
<dbReference type="SMART" id="SM00955">
    <property type="entry name" value="RNB"/>
    <property type="match status" value="1"/>
</dbReference>
<evidence type="ECO:0000313" key="3">
    <source>
        <dbReference type="Proteomes" id="UP000005038"/>
    </source>
</evidence>
<sequence>MQRRFSAPDIDFESVRTELGICEDYGAAALDEAEHAVDAYAADRVDRRDIPLVTIDPPGSMDLDQAVALSFDGDGFHVHYAIADVAALVLPERALDAESRRRGATIYFPDGSVPLHPRVLSEGSGSLLPGVARPAVLWSIRVAPDGELTDVEVGRALVESIARLDYAGVSADAAARTLHPSISALPAFGELRRRVALARGAIELDLPDQEVARTDEGWVLALAARTPAEMWNSQVSLLTGMCAGTIMADAGVGLLRTLPPAPVDAVEQLRATADALGVQWPQGLTPGQFLAELPVDQPETLALMSRASSLMRGAGYRALGVDTAPTTTAASTTAPSTTAPSRDDMVHSAIGGVYAHVTAPLRRLGDRFATEVCLAVTSGTPVPEWVSRALPVLPGILRSADSLGSSADRESIDLAEAVILADRLGEHFDAVVLAGAQPKKRAKIFIADPPILADCDGDLAAATRVEVVVTEADPTSRTVRFAPVGAETQAH</sequence>
<dbReference type="InterPro" id="IPR001900">
    <property type="entry name" value="RNase_II/R"/>
</dbReference>
<dbReference type="GO" id="GO:0000175">
    <property type="term" value="F:3'-5'-RNA exonuclease activity"/>
    <property type="evidence" value="ECO:0007669"/>
    <property type="project" value="TreeGrafter"/>
</dbReference>
<reference evidence="2" key="1">
    <citation type="submission" date="2012-02" db="EMBL/GenBank/DDBJ databases">
        <title>Whole genome shotgun sequence of Gordonia otitidis NBRC 100426.</title>
        <authorList>
            <person name="Yoshida I."/>
            <person name="Hosoyama A."/>
            <person name="Tsuchikane K."/>
            <person name="Katsumata H."/>
            <person name="Yamazaki S."/>
            <person name="Fujita N."/>
        </authorList>
    </citation>
    <scope>NUCLEOTIDE SEQUENCE [LARGE SCALE GENOMIC DNA]</scope>
    <source>
        <strain evidence="2">NBRC 100426</strain>
    </source>
</reference>
<dbReference type="SUPFAM" id="SSF50249">
    <property type="entry name" value="Nucleic acid-binding proteins"/>
    <property type="match status" value="1"/>
</dbReference>
<dbReference type="EMBL" id="BAFB01000065">
    <property type="protein sequence ID" value="GAB33474.1"/>
    <property type="molecule type" value="Genomic_DNA"/>
</dbReference>
<name>H5TJ16_GORO1</name>
<dbReference type="GO" id="GO:0003723">
    <property type="term" value="F:RNA binding"/>
    <property type="evidence" value="ECO:0007669"/>
    <property type="project" value="InterPro"/>
</dbReference>
<evidence type="ECO:0000313" key="2">
    <source>
        <dbReference type="EMBL" id="GAB33474.1"/>
    </source>
</evidence>
<accession>H5TJ16</accession>
<dbReference type="Pfam" id="PF18614">
    <property type="entry name" value="RNase_II_C_S1"/>
    <property type="match status" value="1"/>
</dbReference>
<dbReference type="GO" id="GO:0000932">
    <property type="term" value="C:P-body"/>
    <property type="evidence" value="ECO:0007669"/>
    <property type="project" value="TreeGrafter"/>
</dbReference>
<dbReference type="Pfam" id="PF00773">
    <property type="entry name" value="RNB"/>
    <property type="match status" value="1"/>
</dbReference>
<organism evidence="2 3">
    <name type="scientific">Gordonia otitidis (strain DSM 44809 / CCUG 52243 / JCM 12355 / NBRC 100426 / IFM 10032)</name>
    <dbReference type="NCBI Taxonomy" id="1108044"/>
    <lineage>
        <taxon>Bacteria</taxon>
        <taxon>Bacillati</taxon>
        <taxon>Actinomycetota</taxon>
        <taxon>Actinomycetes</taxon>
        <taxon>Mycobacteriales</taxon>
        <taxon>Gordoniaceae</taxon>
        <taxon>Gordonia</taxon>
    </lineage>
</organism>
<dbReference type="InterPro" id="IPR050180">
    <property type="entry name" value="RNR_Ribonuclease"/>
</dbReference>
<dbReference type="RefSeq" id="WP_007237726.1">
    <property type="nucleotide sequence ID" value="NZ_BAFB01000065.1"/>
</dbReference>
<dbReference type="OrthoDB" id="5800376at2"/>
<proteinExistence type="predicted"/>
<evidence type="ECO:0000259" key="1">
    <source>
        <dbReference type="SMART" id="SM00955"/>
    </source>
</evidence>
<dbReference type="InterPro" id="IPR012340">
    <property type="entry name" value="NA-bd_OB-fold"/>
</dbReference>
<dbReference type="Proteomes" id="UP000005038">
    <property type="component" value="Unassembled WGS sequence"/>
</dbReference>
<keyword evidence="3" id="KW-1185">Reference proteome</keyword>
<gene>
    <name evidence="2" type="ORF">GOOTI_065_00790</name>
</gene>